<dbReference type="RefSeq" id="WP_203912512.1">
    <property type="nucleotide sequence ID" value="NZ_BONY01000055.1"/>
</dbReference>
<dbReference type="GO" id="GO:0016740">
    <property type="term" value="F:transferase activity"/>
    <property type="evidence" value="ECO:0007669"/>
    <property type="project" value="UniProtKB-KW"/>
</dbReference>
<comment type="caution">
    <text evidence="3">The sequence shown here is derived from an EMBL/GenBank/DDBJ whole genome shotgun (WGS) entry which is preliminary data.</text>
</comment>
<feature type="transmembrane region" description="Helical" evidence="1">
    <location>
        <begin position="390"/>
        <end position="409"/>
    </location>
</feature>
<evidence type="ECO:0000256" key="1">
    <source>
        <dbReference type="SAM" id="Phobius"/>
    </source>
</evidence>
<evidence type="ECO:0000313" key="4">
    <source>
        <dbReference type="Proteomes" id="UP000612899"/>
    </source>
</evidence>
<feature type="transmembrane region" description="Helical" evidence="1">
    <location>
        <begin position="225"/>
        <end position="242"/>
    </location>
</feature>
<keyword evidence="1" id="KW-0812">Transmembrane</keyword>
<dbReference type="Pfam" id="PF19830">
    <property type="entry name" value="DUF6311"/>
    <property type="match status" value="1"/>
</dbReference>
<dbReference type="Proteomes" id="UP000612899">
    <property type="component" value="Unassembled WGS sequence"/>
</dbReference>
<feature type="transmembrane region" description="Helical" evidence="1">
    <location>
        <begin position="180"/>
        <end position="213"/>
    </location>
</feature>
<keyword evidence="1" id="KW-1133">Transmembrane helix</keyword>
<keyword evidence="1" id="KW-0472">Membrane</keyword>
<dbReference type="EMBL" id="BONY01000055">
    <property type="protein sequence ID" value="GIH08762.1"/>
    <property type="molecule type" value="Genomic_DNA"/>
</dbReference>
<feature type="transmembrane region" description="Helical" evidence="1">
    <location>
        <begin position="320"/>
        <end position="341"/>
    </location>
</feature>
<organism evidence="3 4">
    <name type="scientific">Rhizocola hellebori</name>
    <dbReference type="NCBI Taxonomy" id="1392758"/>
    <lineage>
        <taxon>Bacteria</taxon>
        <taxon>Bacillati</taxon>
        <taxon>Actinomycetota</taxon>
        <taxon>Actinomycetes</taxon>
        <taxon>Micromonosporales</taxon>
        <taxon>Micromonosporaceae</taxon>
        <taxon>Rhizocola</taxon>
    </lineage>
</organism>
<feature type="domain" description="DUF6311" evidence="2">
    <location>
        <begin position="11"/>
        <end position="390"/>
    </location>
</feature>
<name>A0A8J3QEX1_9ACTN</name>
<reference evidence="3" key="1">
    <citation type="submission" date="2021-01" db="EMBL/GenBank/DDBJ databases">
        <title>Whole genome shotgun sequence of Rhizocola hellebori NBRC 109834.</title>
        <authorList>
            <person name="Komaki H."/>
            <person name="Tamura T."/>
        </authorList>
    </citation>
    <scope>NUCLEOTIDE SEQUENCE</scope>
    <source>
        <strain evidence="3">NBRC 109834</strain>
    </source>
</reference>
<feature type="transmembrane region" description="Helical" evidence="1">
    <location>
        <begin position="125"/>
        <end position="144"/>
    </location>
</feature>
<dbReference type="PROSITE" id="PS51257">
    <property type="entry name" value="PROKAR_LIPOPROTEIN"/>
    <property type="match status" value="1"/>
</dbReference>
<proteinExistence type="predicted"/>
<sequence length="568" mass="61792">MPKKNDFLVAAASIALACWVTSGFLVDPNGRASLVNSGDQALFEWLLSYGAYAVTHGADPLFTHLLNVPDGVNLAVNTSITVYSVVLSPLTMWLGAPVTFLIILTFNLAATAFAWYWLFNRFLGASPVAAALGGLFCGFAPAMISHANAHLNWTAQWLVPLIIAEVIQLYRGARWLSHGLILGALVAACFSIAAEALFFSALALAVFSIFWVLAKRPPIGNVLKGLAAAAAVAALFLAYPLWLHFAGPQRYHGTGFDPRVHNEDLAAYGVWPERSIAGWLNLNTDLAPNPTEENSFFGLPLLFLVIIAFVLLWKRTEVKGLALTAGLFIVLSLGPELKLFGKHTGIWMPEALLSKMPIFNAALPSRLALVVAPIFGLLLAWLFDSVSRKRLWIPAFALALIPLLPLPILTRDREPVPHFITSGHWQSYVTENGVIAPIPLPNDLVPDGQRWQAYAFAHQGHTFRIPSGFFLGPGGPDGTGRIGPTPRPTAELLESVAKTGVVPHLTFADRARAREDLAYWNVEIVLLADTVNGAHWDPNQPALLKATTDLLGPPTRVDDMWLWQITPS</sequence>
<feature type="transmembrane region" description="Helical" evidence="1">
    <location>
        <begin position="295"/>
        <end position="313"/>
    </location>
</feature>
<feature type="transmembrane region" description="Helical" evidence="1">
    <location>
        <begin position="92"/>
        <end position="118"/>
    </location>
</feature>
<keyword evidence="3" id="KW-0808">Transferase</keyword>
<protein>
    <submittedName>
        <fullName evidence="3">Glycosyl transferase</fullName>
    </submittedName>
</protein>
<evidence type="ECO:0000313" key="3">
    <source>
        <dbReference type="EMBL" id="GIH08762.1"/>
    </source>
</evidence>
<keyword evidence="4" id="KW-1185">Reference proteome</keyword>
<dbReference type="AlphaFoldDB" id="A0A8J3QEX1"/>
<evidence type="ECO:0000259" key="2">
    <source>
        <dbReference type="Pfam" id="PF19830"/>
    </source>
</evidence>
<gene>
    <name evidence="3" type="ORF">Rhe02_68290</name>
</gene>
<accession>A0A8J3QEX1</accession>
<feature type="transmembrane region" description="Helical" evidence="1">
    <location>
        <begin position="361"/>
        <end position="383"/>
    </location>
</feature>
<dbReference type="InterPro" id="IPR046278">
    <property type="entry name" value="DUF6311"/>
</dbReference>